<organism evidence="1 2">
    <name type="scientific">Hyaloperonospora arabidopsidis (strain Emoy2)</name>
    <name type="common">Downy mildew agent</name>
    <name type="synonym">Peronospora arabidopsidis</name>
    <dbReference type="NCBI Taxonomy" id="559515"/>
    <lineage>
        <taxon>Eukaryota</taxon>
        <taxon>Sar</taxon>
        <taxon>Stramenopiles</taxon>
        <taxon>Oomycota</taxon>
        <taxon>Peronosporomycetes</taxon>
        <taxon>Peronosporales</taxon>
        <taxon>Peronosporaceae</taxon>
        <taxon>Hyaloperonospora</taxon>
    </lineage>
</organism>
<dbReference type="Proteomes" id="UP000011713">
    <property type="component" value="Unassembled WGS sequence"/>
</dbReference>
<dbReference type="InParanoid" id="M4C201"/>
<reference evidence="1" key="2">
    <citation type="submission" date="2015-06" db="UniProtKB">
        <authorList>
            <consortium name="EnsemblProtists"/>
        </authorList>
    </citation>
    <scope>IDENTIFICATION</scope>
    <source>
        <strain evidence="1">Emoy2</strain>
    </source>
</reference>
<dbReference type="EnsemblProtists" id="HpaT813116">
    <property type="protein sequence ID" value="HpaP813116"/>
    <property type="gene ID" value="HpaG813116"/>
</dbReference>
<dbReference type="VEuPathDB" id="FungiDB:HpaG813116"/>
<reference evidence="2" key="1">
    <citation type="journal article" date="2010" name="Science">
        <title>Signatures of adaptation to obligate biotrophy in the Hyaloperonospora arabidopsidis genome.</title>
        <authorList>
            <person name="Baxter L."/>
            <person name="Tripathy S."/>
            <person name="Ishaque N."/>
            <person name="Boot N."/>
            <person name="Cabral A."/>
            <person name="Kemen E."/>
            <person name="Thines M."/>
            <person name="Ah-Fong A."/>
            <person name="Anderson R."/>
            <person name="Badejoko W."/>
            <person name="Bittner-Eddy P."/>
            <person name="Boore J.L."/>
            <person name="Chibucos M.C."/>
            <person name="Coates M."/>
            <person name="Dehal P."/>
            <person name="Delehaunty K."/>
            <person name="Dong S."/>
            <person name="Downton P."/>
            <person name="Dumas B."/>
            <person name="Fabro G."/>
            <person name="Fronick C."/>
            <person name="Fuerstenberg S.I."/>
            <person name="Fulton L."/>
            <person name="Gaulin E."/>
            <person name="Govers F."/>
            <person name="Hughes L."/>
            <person name="Humphray S."/>
            <person name="Jiang R.H."/>
            <person name="Judelson H."/>
            <person name="Kamoun S."/>
            <person name="Kyung K."/>
            <person name="Meijer H."/>
            <person name="Minx P."/>
            <person name="Morris P."/>
            <person name="Nelson J."/>
            <person name="Phuntumart V."/>
            <person name="Qutob D."/>
            <person name="Rehmany A."/>
            <person name="Rougon-Cardoso A."/>
            <person name="Ryden P."/>
            <person name="Torto-Alalibo T."/>
            <person name="Studholme D."/>
            <person name="Wang Y."/>
            <person name="Win J."/>
            <person name="Wood J."/>
            <person name="Clifton S.W."/>
            <person name="Rogers J."/>
            <person name="Van den Ackerveken G."/>
            <person name="Jones J.D."/>
            <person name="McDowell J.M."/>
            <person name="Beynon J."/>
            <person name="Tyler B.M."/>
        </authorList>
    </citation>
    <scope>NUCLEOTIDE SEQUENCE [LARGE SCALE GENOMIC DNA]</scope>
    <source>
        <strain evidence="2">Emoy2</strain>
    </source>
</reference>
<evidence type="ECO:0000313" key="2">
    <source>
        <dbReference type="Proteomes" id="UP000011713"/>
    </source>
</evidence>
<keyword evidence="2" id="KW-1185">Reference proteome</keyword>
<dbReference type="AlphaFoldDB" id="M4C201"/>
<dbReference type="EMBL" id="JH598110">
    <property type="status" value="NOT_ANNOTATED_CDS"/>
    <property type="molecule type" value="Genomic_DNA"/>
</dbReference>
<accession>M4C201</accession>
<name>M4C201_HYAAE</name>
<protein>
    <submittedName>
        <fullName evidence="1">Uncharacterized protein</fullName>
    </submittedName>
</protein>
<dbReference type="HOGENOM" id="CLU_1211781_0_0_1"/>
<sequence>MVACYISAYSASGTPVHFGAHPALTRVVHVLAKRRRWRPQRRKLKQLISRWLRAKGTRLLDERVAKTNFHVISEGTPLIAWSDIRRIRASFPTNAQTLYRLKSNSFLLWNWAKQDLSFPVPDCVAADPVMASHIFWTCPSARRHWAFFLDRWRWLGTFLEADLNVGVFGLDLPEIPPNGWDVIKQSMDPGASLSKAQAEVFPGARELWRFVVSTSLQAIWLERLSRMVD</sequence>
<evidence type="ECO:0000313" key="1">
    <source>
        <dbReference type="EnsemblProtists" id="HpaP813116"/>
    </source>
</evidence>
<proteinExistence type="predicted"/>